<sequence length="81" mass="8893">MSRSSKSLNLPHSYSILPALSLDGILAVDIIEGSFTTIKFARFVNGLLDQMNPYPGPNSVIIMDNCGIHKSDVILDMITER</sequence>
<keyword evidence="3" id="KW-1185">Reference proteome</keyword>
<gene>
    <name evidence="2" type="ORF">FIBSPDRAFT_765399</name>
</gene>
<proteinExistence type="predicted"/>
<dbReference type="GO" id="GO:0003676">
    <property type="term" value="F:nucleic acid binding"/>
    <property type="evidence" value="ECO:0007669"/>
    <property type="project" value="InterPro"/>
</dbReference>
<reference evidence="2 3" key="1">
    <citation type="journal article" date="2016" name="Mol. Biol. Evol.">
        <title>Comparative Genomics of Early-Diverging Mushroom-Forming Fungi Provides Insights into the Origins of Lignocellulose Decay Capabilities.</title>
        <authorList>
            <person name="Nagy L.G."/>
            <person name="Riley R."/>
            <person name="Tritt A."/>
            <person name="Adam C."/>
            <person name="Daum C."/>
            <person name="Floudas D."/>
            <person name="Sun H."/>
            <person name="Yadav J.S."/>
            <person name="Pangilinan J."/>
            <person name="Larsson K.H."/>
            <person name="Matsuura K."/>
            <person name="Barry K."/>
            <person name="Labutti K."/>
            <person name="Kuo R."/>
            <person name="Ohm R.A."/>
            <person name="Bhattacharya S.S."/>
            <person name="Shirouzu T."/>
            <person name="Yoshinaga Y."/>
            <person name="Martin F.M."/>
            <person name="Grigoriev I.V."/>
            <person name="Hibbett D.S."/>
        </authorList>
    </citation>
    <scope>NUCLEOTIDE SEQUENCE [LARGE SCALE GENOMIC DNA]</scope>
    <source>
        <strain evidence="2 3">CBS 109695</strain>
    </source>
</reference>
<dbReference type="Gene3D" id="3.30.420.10">
    <property type="entry name" value="Ribonuclease H-like superfamily/Ribonuclease H"/>
    <property type="match status" value="1"/>
</dbReference>
<protein>
    <recommendedName>
        <fullName evidence="1">Tc1-like transposase DDE domain-containing protein</fullName>
    </recommendedName>
</protein>
<evidence type="ECO:0000313" key="3">
    <source>
        <dbReference type="Proteomes" id="UP000076532"/>
    </source>
</evidence>
<accession>A0A167W7E5</accession>
<dbReference type="AlphaFoldDB" id="A0A167W7E5"/>
<evidence type="ECO:0000313" key="2">
    <source>
        <dbReference type="EMBL" id="KZP05777.1"/>
    </source>
</evidence>
<organism evidence="2 3">
    <name type="scientific">Athelia psychrophila</name>
    <dbReference type="NCBI Taxonomy" id="1759441"/>
    <lineage>
        <taxon>Eukaryota</taxon>
        <taxon>Fungi</taxon>
        <taxon>Dikarya</taxon>
        <taxon>Basidiomycota</taxon>
        <taxon>Agaricomycotina</taxon>
        <taxon>Agaricomycetes</taxon>
        <taxon>Agaricomycetidae</taxon>
        <taxon>Atheliales</taxon>
        <taxon>Atheliaceae</taxon>
        <taxon>Athelia</taxon>
    </lineage>
</organism>
<dbReference type="Proteomes" id="UP000076532">
    <property type="component" value="Unassembled WGS sequence"/>
</dbReference>
<name>A0A167W7E5_9AGAM</name>
<dbReference type="OrthoDB" id="2142724at2759"/>
<dbReference type="InterPro" id="IPR036397">
    <property type="entry name" value="RNaseH_sf"/>
</dbReference>
<dbReference type="InterPro" id="IPR038717">
    <property type="entry name" value="Tc1-like_DDE_dom"/>
</dbReference>
<dbReference type="Pfam" id="PF13358">
    <property type="entry name" value="DDE_3"/>
    <property type="match status" value="1"/>
</dbReference>
<feature type="domain" description="Tc1-like transposase DDE" evidence="1">
    <location>
        <begin position="12"/>
        <end position="80"/>
    </location>
</feature>
<dbReference type="EMBL" id="KV417819">
    <property type="protein sequence ID" value="KZP05777.1"/>
    <property type="molecule type" value="Genomic_DNA"/>
</dbReference>
<evidence type="ECO:0000259" key="1">
    <source>
        <dbReference type="Pfam" id="PF13358"/>
    </source>
</evidence>